<dbReference type="PANTHER" id="PTHR30195">
    <property type="entry name" value="TYPE I SITE-SPECIFIC DEOXYRIBONUCLEASE PROTEIN SUBUNIT M AND R"/>
    <property type="match status" value="1"/>
</dbReference>
<keyword evidence="4" id="KW-1185">Reference proteome</keyword>
<organism evidence="3 4">
    <name type="scientific">Tritonibacter multivorans</name>
    <dbReference type="NCBI Taxonomy" id="928856"/>
    <lineage>
        <taxon>Bacteria</taxon>
        <taxon>Pseudomonadati</taxon>
        <taxon>Pseudomonadota</taxon>
        <taxon>Alphaproteobacteria</taxon>
        <taxon>Rhodobacterales</taxon>
        <taxon>Paracoccaceae</taxon>
        <taxon>Tritonibacter</taxon>
    </lineage>
</organism>
<evidence type="ECO:0000259" key="2">
    <source>
        <dbReference type="Pfam" id="PF11867"/>
    </source>
</evidence>
<dbReference type="Proteomes" id="UP000052022">
    <property type="component" value="Unassembled WGS sequence"/>
</dbReference>
<dbReference type="EMBL" id="CYSD01000019">
    <property type="protein sequence ID" value="CUH77268.1"/>
    <property type="molecule type" value="Genomic_DNA"/>
</dbReference>
<evidence type="ECO:0000256" key="1">
    <source>
        <dbReference type="ARBA" id="ARBA00022747"/>
    </source>
</evidence>
<dbReference type="InterPro" id="IPR051268">
    <property type="entry name" value="Type-I_R_enzyme_R_subunit"/>
</dbReference>
<feature type="domain" description="Type I restriction enzyme HindI endonuclease subunit-like C-terminal" evidence="2">
    <location>
        <begin position="3"/>
        <end position="215"/>
    </location>
</feature>
<protein>
    <recommendedName>
        <fullName evidence="2">Type I restriction enzyme HindI endonuclease subunit-like C-terminal domain-containing protein</fullName>
    </recommendedName>
</protein>
<dbReference type="PANTHER" id="PTHR30195:SF15">
    <property type="entry name" value="TYPE I RESTRICTION ENZYME HINDI ENDONUCLEASE SUBUNIT"/>
    <property type="match status" value="1"/>
</dbReference>
<accession>A0A0P1G6E5</accession>
<reference evidence="3 4" key="1">
    <citation type="submission" date="2015-09" db="EMBL/GenBank/DDBJ databases">
        <authorList>
            <consortium name="Swine Surveillance"/>
        </authorList>
    </citation>
    <scope>NUCLEOTIDE SEQUENCE [LARGE SCALE GENOMIC DNA]</scope>
    <source>
        <strain evidence="3 4">CECT 7557</strain>
    </source>
</reference>
<keyword evidence="1" id="KW-0680">Restriction system</keyword>
<dbReference type="AlphaFoldDB" id="A0A0P1G6E5"/>
<sequence length="218" mass="24264">MSKREREFAVGQLISDAIADANIIDVLAAAGMKSPEISVLSEEFLSEIQNIKQKNLALDALRKLLAGEIKARQKRNVVEAKAFSERLEAAVARYHANAITSLEMIQELINMAKDLNASVQRGDDLGLSEEELAFYDALSQNHSAVEVLGNEELRKIAHVLVEQLQQNVTVDWHLKESARAKLRVLVRRILKKFGYPPDLAPVAISTVLSQAEALLKWK</sequence>
<dbReference type="GO" id="GO:0009307">
    <property type="term" value="P:DNA restriction-modification system"/>
    <property type="evidence" value="ECO:0007669"/>
    <property type="project" value="UniProtKB-KW"/>
</dbReference>
<dbReference type="STRING" id="928856.SAMN04488049_1172"/>
<proteinExistence type="predicted"/>
<gene>
    <name evidence="3" type="ORF">TRM7557_01289</name>
</gene>
<evidence type="ECO:0000313" key="4">
    <source>
        <dbReference type="Proteomes" id="UP000052022"/>
    </source>
</evidence>
<dbReference type="InterPro" id="IPR021810">
    <property type="entry name" value="T1RH-like_C"/>
</dbReference>
<evidence type="ECO:0000313" key="3">
    <source>
        <dbReference type="EMBL" id="CUH77268.1"/>
    </source>
</evidence>
<dbReference type="Pfam" id="PF11867">
    <property type="entry name" value="T1RH-like_C"/>
    <property type="match status" value="1"/>
</dbReference>
<name>A0A0P1G6E5_9RHOB</name>